<gene>
    <name evidence="1" type="ordered locus">Galf_1700</name>
</gene>
<organism evidence="1 2">
    <name type="scientific">Gallionella capsiferriformans (strain ES-2)</name>
    <name type="common">Gallionella ferruginea capsiferriformans (strain ES-2)</name>
    <dbReference type="NCBI Taxonomy" id="395494"/>
    <lineage>
        <taxon>Bacteria</taxon>
        <taxon>Pseudomonadati</taxon>
        <taxon>Pseudomonadota</taxon>
        <taxon>Betaproteobacteria</taxon>
        <taxon>Nitrosomonadales</taxon>
        <taxon>Gallionellaceae</taxon>
        <taxon>Gallionella</taxon>
    </lineage>
</organism>
<proteinExistence type="predicted"/>
<dbReference type="HOGENOM" id="CLU_2806296_0_0_4"/>
<dbReference type="KEGG" id="gca:Galf_1700"/>
<name>D9SGR5_GALCS</name>
<dbReference type="EMBL" id="CP002159">
    <property type="protein sequence ID" value="ADL55712.1"/>
    <property type="molecule type" value="Genomic_DNA"/>
</dbReference>
<evidence type="ECO:0000313" key="2">
    <source>
        <dbReference type="Proteomes" id="UP000001235"/>
    </source>
</evidence>
<dbReference type="Proteomes" id="UP000001235">
    <property type="component" value="Chromosome"/>
</dbReference>
<dbReference type="STRING" id="395494.Galf_1700"/>
<dbReference type="AlphaFoldDB" id="D9SGR5"/>
<reference evidence="1 2" key="1">
    <citation type="submission" date="2010-08" db="EMBL/GenBank/DDBJ databases">
        <title>Complete sequence of Gallionella capsiferriformans ES-2.</title>
        <authorList>
            <consortium name="US DOE Joint Genome Institute"/>
            <person name="Lucas S."/>
            <person name="Copeland A."/>
            <person name="Lapidus A."/>
            <person name="Cheng J.-F."/>
            <person name="Bruce D."/>
            <person name="Goodwin L."/>
            <person name="Pitluck S."/>
            <person name="Chertkov O."/>
            <person name="Davenport K.W."/>
            <person name="Detter J.C."/>
            <person name="Han C."/>
            <person name="Tapia R."/>
            <person name="Land M."/>
            <person name="Hauser L."/>
            <person name="Chang Y.-J."/>
            <person name="Jeffries C."/>
            <person name="Kyrpides N."/>
            <person name="Ivanova N."/>
            <person name="Mikhailova N."/>
            <person name="Shelobolina E.S."/>
            <person name="Picardal F."/>
            <person name="Roden E."/>
            <person name="Emerson D."/>
            <person name="Woyke T."/>
        </authorList>
    </citation>
    <scope>NUCLEOTIDE SEQUENCE [LARGE SCALE GENOMIC DNA]</scope>
    <source>
        <strain evidence="1 2">ES-2</strain>
    </source>
</reference>
<evidence type="ECO:0000313" key="1">
    <source>
        <dbReference type="EMBL" id="ADL55712.1"/>
    </source>
</evidence>
<keyword evidence="2" id="KW-1185">Reference proteome</keyword>
<dbReference type="RefSeq" id="WP_013293650.1">
    <property type="nucleotide sequence ID" value="NC_014394.1"/>
</dbReference>
<accession>D9SGR5</accession>
<sequence length="67" mass="7621">MSIVTMNMSSYEIERSDLSLRPADEMPWPQLRMHIADAEPVTLPHCLVALDVDALLLKMDTDQHTLN</sequence>
<protein>
    <submittedName>
        <fullName evidence="1">Uncharacterized protein</fullName>
    </submittedName>
</protein>